<comment type="subcellular location">
    <subcellularLocation>
        <location evidence="1">Endomembrane system</location>
        <topology evidence="1">Multi-pass membrane protein</topology>
    </subcellularLocation>
    <subcellularLocation>
        <location evidence="6">Lysosome membrane</location>
        <topology evidence="6">Multi-pass membrane protein</topology>
    </subcellularLocation>
</comment>
<dbReference type="PIRSF" id="PIRSF015974">
    <property type="entry name" value="CLN3_BTN1"/>
    <property type="match status" value="1"/>
</dbReference>
<organism evidence="7 8">
    <name type="scientific">Ditylenchus destructor</name>
    <dbReference type="NCBI Taxonomy" id="166010"/>
    <lineage>
        <taxon>Eukaryota</taxon>
        <taxon>Metazoa</taxon>
        <taxon>Ecdysozoa</taxon>
        <taxon>Nematoda</taxon>
        <taxon>Chromadorea</taxon>
        <taxon>Rhabditida</taxon>
        <taxon>Tylenchina</taxon>
        <taxon>Tylenchomorpha</taxon>
        <taxon>Sphaerularioidea</taxon>
        <taxon>Anguinidae</taxon>
        <taxon>Anguininae</taxon>
        <taxon>Ditylenchus</taxon>
    </lineage>
</organism>
<protein>
    <recommendedName>
        <fullName evidence="6">Battenin</fullName>
    </recommendedName>
</protein>
<keyword evidence="8" id="KW-1185">Reference proteome</keyword>
<evidence type="ECO:0000313" key="8">
    <source>
        <dbReference type="Proteomes" id="UP001201812"/>
    </source>
</evidence>
<evidence type="ECO:0000256" key="2">
    <source>
        <dbReference type="ARBA" id="ARBA00007467"/>
    </source>
</evidence>
<dbReference type="Proteomes" id="UP001201812">
    <property type="component" value="Unassembled WGS sequence"/>
</dbReference>
<dbReference type="SUPFAM" id="SSF103473">
    <property type="entry name" value="MFS general substrate transporter"/>
    <property type="match status" value="1"/>
</dbReference>
<keyword evidence="6" id="KW-0458">Lysosome</keyword>
<keyword evidence="4 6" id="KW-1133">Transmembrane helix</keyword>
<dbReference type="InterPro" id="IPR036259">
    <property type="entry name" value="MFS_trans_sf"/>
</dbReference>
<reference evidence="7" key="1">
    <citation type="submission" date="2022-01" db="EMBL/GenBank/DDBJ databases">
        <title>Genome Sequence Resource for Two Populations of Ditylenchus destructor, the Migratory Endoparasitic Phytonematode.</title>
        <authorList>
            <person name="Zhang H."/>
            <person name="Lin R."/>
            <person name="Xie B."/>
        </authorList>
    </citation>
    <scope>NUCLEOTIDE SEQUENCE</scope>
    <source>
        <strain evidence="7">BazhouSP</strain>
    </source>
</reference>
<evidence type="ECO:0000256" key="6">
    <source>
        <dbReference type="RuleBase" id="RU361113"/>
    </source>
</evidence>
<dbReference type="GO" id="GO:0012505">
    <property type="term" value="C:endomembrane system"/>
    <property type="evidence" value="ECO:0007669"/>
    <property type="project" value="UniProtKB-SubCell"/>
</dbReference>
<evidence type="ECO:0000313" key="7">
    <source>
        <dbReference type="EMBL" id="KAI1728396.1"/>
    </source>
</evidence>
<dbReference type="Pfam" id="PF02487">
    <property type="entry name" value="CLN3"/>
    <property type="match status" value="1"/>
</dbReference>
<dbReference type="GO" id="GO:0007040">
    <property type="term" value="P:lysosome organization"/>
    <property type="evidence" value="ECO:0007669"/>
    <property type="project" value="TreeGrafter"/>
</dbReference>
<keyword evidence="3 6" id="KW-0812">Transmembrane</keyword>
<dbReference type="InterPro" id="IPR018460">
    <property type="entry name" value="Battenin_disease_Cln3_subgr"/>
</dbReference>
<sequence length="454" mass="50013">MAAHGDKTLARDLVAFWIFGLANNFAYVVMLSGAMDIISRQEHSGNSEKGKPLNTSLSMCEDMVTERHCNRLPTGAVLLADILPSLIVKLTFPFFMHRIPFGMRHASVCFLQAISYIIVAFSTSLFMSLTGVVFASFAAGLGEISYLALTAHYSKNTVSTWSSGTGGAGIAGALAYATLTEPHLAGLKPSTALLSMLIVPALFLVTYWMVLSPKSTIHRIQLLNLKTWVVPSTRTSICSTVSKGFPKNSAIADFTTSQQIANGRHLSDEEDIITDKMPLGLSTKLRLILPLLRYMIPLCLVYFAEYLLNQGIVENIYFDCSHGFSLSKASQYRWYQVLYQVGVFFSRSSVNVIELSANALYVLPILQMINVVIFFYDAIYRFIPHIVIVFTLILFEGFLGGAAYVNTFNRIHKEAKPSVREFSLSIAALSDSFGILASGLTSIPLHEFICSTPL</sequence>
<proteinExistence type="inferred from homology"/>
<keyword evidence="5 6" id="KW-0472">Membrane</keyword>
<feature type="transmembrane region" description="Helical" evidence="6">
    <location>
        <begin position="382"/>
        <end position="405"/>
    </location>
</feature>
<dbReference type="GO" id="GO:0005765">
    <property type="term" value="C:lysosomal membrane"/>
    <property type="evidence" value="ECO:0007669"/>
    <property type="project" value="UniProtKB-SubCell"/>
</dbReference>
<feature type="transmembrane region" description="Helical" evidence="6">
    <location>
        <begin position="12"/>
        <end position="35"/>
    </location>
</feature>
<comment type="similarity">
    <text evidence="2 6">Belongs to the battenin family.</text>
</comment>
<accession>A0AAD4NF54</accession>
<dbReference type="GO" id="GO:0051453">
    <property type="term" value="P:regulation of intracellular pH"/>
    <property type="evidence" value="ECO:0007669"/>
    <property type="project" value="TreeGrafter"/>
</dbReference>
<evidence type="ECO:0000256" key="4">
    <source>
        <dbReference type="ARBA" id="ARBA00022989"/>
    </source>
</evidence>
<evidence type="ECO:0000256" key="1">
    <source>
        <dbReference type="ARBA" id="ARBA00004127"/>
    </source>
</evidence>
<feature type="transmembrane region" description="Helical" evidence="6">
    <location>
        <begin position="158"/>
        <end position="179"/>
    </location>
</feature>
<dbReference type="PANTHER" id="PTHR10981:SF8">
    <property type="entry name" value="BATTENIN"/>
    <property type="match status" value="1"/>
</dbReference>
<dbReference type="PANTHER" id="PTHR10981">
    <property type="entry name" value="BATTENIN"/>
    <property type="match status" value="1"/>
</dbReference>
<dbReference type="InterPro" id="IPR003492">
    <property type="entry name" value="Battenin_disease_Cln3"/>
</dbReference>
<feature type="transmembrane region" description="Helical" evidence="6">
    <location>
        <begin position="355"/>
        <end position="376"/>
    </location>
</feature>
<comment type="caution">
    <text evidence="7">The sequence shown here is derived from an EMBL/GenBank/DDBJ whole genome shotgun (WGS) entry which is preliminary data.</text>
</comment>
<name>A0AAD4NF54_9BILA</name>
<evidence type="ECO:0000256" key="5">
    <source>
        <dbReference type="ARBA" id="ARBA00023136"/>
    </source>
</evidence>
<feature type="transmembrane region" description="Helical" evidence="6">
    <location>
        <begin position="191"/>
        <end position="210"/>
    </location>
</feature>
<gene>
    <name evidence="7" type="ORF">DdX_00574</name>
</gene>
<dbReference type="PRINTS" id="PR01315">
    <property type="entry name" value="BATTENIN"/>
</dbReference>
<dbReference type="EMBL" id="JAKKPZ010000001">
    <property type="protein sequence ID" value="KAI1728396.1"/>
    <property type="molecule type" value="Genomic_DNA"/>
</dbReference>
<feature type="transmembrane region" description="Helical" evidence="6">
    <location>
        <begin position="113"/>
        <end position="138"/>
    </location>
</feature>
<evidence type="ECO:0000256" key="3">
    <source>
        <dbReference type="ARBA" id="ARBA00022692"/>
    </source>
</evidence>
<dbReference type="AlphaFoldDB" id="A0AAD4NF54"/>
<feature type="transmembrane region" description="Helical" evidence="6">
    <location>
        <begin position="72"/>
        <end position="92"/>
    </location>
</feature>